<feature type="region of interest" description="Disordered" evidence="1">
    <location>
        <begin position="66"/>
        <end position="111"/>
    </location>
</feature>
<feature type="compositionally biased region" description="Polar residues" evidence="1">
    <location>
        <begin position="70"/>
        <end position="94"/>
    </location>
</feature>
<comment type="caution">
    <text evidence="2">The sequence shown here is derived from an EMBL/GenBank/DDBJ whole genome shotgun (WGS) entry which is preliminary data.</text>
</comment>
<organism evidence="2 3">
    <name type="scientific">Anisodus tanguticus</name>
    <dbReference type="NCBI Taxonomy" id="243964"/>
    <lineage>
        <taxon>Eukaryota</taxon>
        <taxon>Viridiplantae</taxon>
        <taxon>Streptophyta</taxon>
        <taxon>Embryophyta</taxon>
        <taxon>Tracheophyta</taxon>
        <taxon>Spermatophyta</taxon>
        <taxon>Magnoliopsida</taxon>
        <taxon>eudicotyledons</taxon>
        <taxon>Gunneridae</taxon>
        <taxon>Pentapetalae</taxon>
        <taxon>asterids</taxon>
        <taxon>lamiids</taxon>
        <taxon>Solanales</taxon>
        <taxon>Solanaceae</taxon>
        <taxon>Solanoideae</taxon>
        <taxon>Hyoscyameae</taxon>
        <taxon>Anisodus</taxon>
    </lineage>
</organism>
<protein>
    <submittedName>
        <fullName evidence="2">Uncharacterized protein</fullName>
    </submittedName>
</protein>
<sequence>MHKKARIGDDGRECTRVHFSNVSTITQLKEEAQERGWNLEANVENSTMLYAGAGPRVVPEDIVELEETTTDNAGSPGSSVTPDNDHISNTYSEELSTDSDESPNTCATHEN</sequence>
<evidence type="ECO:0000313" key="3">
    <source>
        <dbReference type="Proteomes" id="UP001291623"/>
    </source>
</evidence>
<evidence type="ECO:0000256" key="1">
    <source>
        <dbReference type="SAM" id="MobiDB-lite"/>
    </source>
</evidence>
<evidence type="ECO:0000313" key="2">
    <source>
        <dbReference type="EMBL" id="KAK4362030.1"/>
    </source>
</evidence>
<dbReference type="Proteomes" id="UP001291623">
    <property type="component" value="Unassembled WGS sequence"/>
</dbReference>
<feature type="compositionally biased region" description="Polar residues" evidence="1">
    <location>
        <begin position="102"/>
        <end position="111"/>
    </location>
</feature>
<proteinExistence type="predicted"/>
<gene>
    <name evidence="2" type="ORF">RND71_017271</name>
</gene>
<accession>A0AAE1S228</accession>
<dbReference type="EMBL" id="JAVYJV010000009">
    <property type="protein sequence ID" value="KAK4362030.1"/>
    <property type="molecule type" value="Genomic_DNA"/>
</dbReference>
<name>A0AAE1S228_9SOLA</name>
<dbReference type="AlphaFoldDB" id="A0AAE1S228"/>
<keyword evidence="3" id="KW-1185">Reference proteome</keyword>
<reference evidence="2" key="1">
    <citation type="submission" date="2023-12" db="EMBL/GenBank/DDBJ databases">
        <title>Genome assembly of Anisodus tanguticus.</title>
        <authorList>
            <person name="Wang Y.-J."/>
        </authorList>
    </citation>
    <scope>NUCLEOTIDE SEQUENCE</scope>
    <source>
        <strain evidence="2">KB-2021</strain>
        <tissue evidence="2">Leaf</tissue>
    </source>
</reference>